<keyword evidence="2" id="KW-0233">DNA recombination</keyword>
<dbReference type="PANTHER" id="PTHR10302">
    <property type="entry name" value="SINGLE-STRANDED DNA-BINDING PROTEIN"/>
    <property type="match status" value="1"/>
</dbReference>
<sequence>MLNRVVLVGRITKDPEQKRTQSNTPVVSFTLAVNRQFSNDQGEKQADFIQCVAWSKQAEFMSNYVRKGALLGLEGRIQTRSYETNNGDTRYVTEVVCDSVQILESKRDVAPTQPSYEPEEEDPFISKGKSLATEEDLPF</sequence>
<name>A0ABT2Y4M0_9MOLU</name>
<dbReference type="PROSITE" id="PS50935">
    <property type="entry name" value="SSB"/>
    <property type="match status" value="1"/>
</dbReference>
<feature type="short sequence motif" description="Important for interaction with partner proteins" evidence="2">
    <location>
        <begin position="134"/>
        <end position="139"/>
    </location>
</feature>
<evidence type="ECO:0000256" key="4">
    <source>
        <dbReference type="SAM" id="MobiDB-lite"/>
    </source>
</evidence>
<comment type="function">
    <text evidence="2">Plays an important role in DNA replication, recombination and repair. Binds to ssDNA and to an array of partner proteins to recruit them to their sites of action during DNA metabolism.</text>
</comment>
<dbReference type="EMBL" id="JAOVQM010000002">
    <property type="protein sequence ID" value="MCV2231683.1"/>
    <property type="molecule type" value="Genomic_DNA"/>
</dbReference>
<dbReference type="PIRSF" id="PIRSF002070">
    <property type="entry name" value="SSB"/>
    <property type="match status" value="1"/>
</dbReference>
<comment type="caution">
    <text evidence="2">Lacks conserved residue(s) required for the propagation of feature annotation.</text>
</comment>
<comment type="subunit">
    <text evidence="2">Homotetramer.</text>
</comment>
<dbReference type="RefSeq" id="WP_263607822.1">
    <property type="nucleotide sequence ID" value="NZ_JAOVQM010000002.1"/>
</dbReference>
<protein>
    <recommendedName>
        <fullName evidence="2 3">Single-stranded DNA-binding protein</fullName>
        <shortName evidence="2">SSB</shortName>
    </recommendedName>
</protein>
<keyword evidence="2" id="KW-0234">DNA repair</keyword>
<proteinExistence type="inferred from homology"/>
<evidence type="ECO:0000313" key="6">
    <source>
        <dbReference type="Proteomes" id="UP001177160"/>
    </source>
</evidence>
<dbReference type="Pfam" id="PF00436">
    <property type="entry name" value="SSB"/>
    <property type="match status" value="1"/>
</dbReference>
<dbReference type="Gene3D" id="2.40.50.140">
    <property type="entry name" value="Nucleic acid-binding proteins"/>
    <property type="match status" value="1"/>
</dbReference>
<dbReference type="InterPro" id="IPR000424">
    <property type="entry name" value="Primosome_PriB/ssb"/>
</dbReference>
<gene>
    <name evidence="5" type="primary">ssb</name>
    <name evidence="5" type="ORF">N7548_02475</name>
</gene>
<feature type="region of interest" description="Disordered" evidence="4">
    <location>
        <begin position="106"/>
        <end position="139"/>
    </location>
</feature>
<keyword evidence="6" id="KW-1185">Reference proteome</keyword>
<dbReference type="InterPro" id="IPR012340">
    <property type="entry name" value="NA-bd_OB-fold"/>
</dbReference>
<keyword evidence="2" id="KW-0235">DNA replication</keyword>
<dbReference type="HAMAP" id="MF_00984">
    <property type="entry name" value="SSB"/>
    <property type="match status" value="1"/>
</dbReference>
<dbReference type="InterPro" id="IPR011344">
    <property type="entry name" value="ssDNA-bd"/>
</dbReference>
<dbReference type="GO" id="GO:0003677">
    <property type="term" value="F:DNA binding"/>
    <property type="evidence" value="ECO:0007669"/>
    <property type="project" value="UniProtKB-KW"/>
</dbReference>
<dbReference type="PANTHER" id="PTHR10302:SF27">
    <property type="entry name" value="SINGLE-STRANDED DNA-BINDING PROTEIN"/>
    <property type="match status" value="1"/>
</dbReference>
<evidence type="ECO:0000313" key="5">
    <source>
        <dbReference type="EMBL" id="MCV2231683.1"/>
    </source>
</evidence>
<dbReference type="SUPFAM" id="SSF50249">
    <property type="entry name" value="Nucleic acid-binding proteins"/>
    <property type="match status" value="1"/>
</dbReference>
<organism evidence="5 6">
    <name type="scientific">Paracholeplasma manati</name>
    <dbReference type="NCBI Taxonomy" id="591373"/>
    <lineage>
        <taxon>Bacteria</taxon>
        <taxon>Bacillati</taxon>
        <taxon>Mycoplasmatota</taxon>
        <taxon>Mollicutes</taxon>
        <taxon>Acholeplasmatales</taxon>
        <taxon>Acholeplasmataceae</taxon>
        <taxon>Paracholeplasma</taxon>
    </lineage>
</organism>
<evidence type="ECO:0000256" key="1">
    <source>
        <dbReference type="ARBA" id="ARBA00023125"/>
    </source>
</evidence>
<dbReference type="NCBIfam" id="TIGR00621">
    <property type="entry name" value="ssb"/>
    <property type="match status" value="1"/>
</dbReference>
<reference evidence="5" key="1">
    <citation type="submission" date="2022-09" db="EMBL/GenBank/DDBJ databases">
        <title>Novel Mycoplasma species identified in domestic and wild animals.</title>
        <authorList>
            <person name="Volokhov D.V."/>
            <person name="Furtak V.A."/>
            <person name="Zagorodnyaya T.A."/>
        </authorList>
    </citation>
    <scope>NUCLEOTIDE SEQUENCE</scope>
    <source>
        <strain evidence="5">Oakley</strain>
    </source>
</reference>
<dbReference type="Proteomes" id="UP001177160">
    <property type="component" value="Unassembled WGS sequence"/>
</dbReference>
<evidence type="ECO:0000256" key="3">
    <source>
        <dbReference type="PIRNR" id="PIRNR002070"/>
    </source>
</evidence>
<dbReference type="CDD" id="cd04496">
    <property type="entry name" value="SSB_OBF"/>
    <property type="match status" value="1"/>
</dbReference>
<evidence type="ECO:0000256" key="2">
    <source>
        <dbReference type="HAMAP-Rule" id="MF_00984"/>
    </source>
</evidence>
<keyword evidence="2" id="KW-0227">DNA damage</keyword>
<comment type="caution">
    <text evidence="5">The sequence shown here is derived from an EMBL/GenBank/DDBJ whole genome shotgun (WGS) entry which is preliminary data.</text>
</comment>
<accession>A0ABT2Y4M0</accession>
<keyword evidence="1 2" id="KW-0238">DNA-binding</keyword>